<keyword evidence="2" id="KW-1185">Reference proteome</keyword>
<proteinExistence type="predicted"/>
<evidence type="ECO:0000313" key="2">
    <source>
        <dbReference type="Proteomes" id="UP000612456"/>
    </source>
</evidence>
<dbReference type="EMBL" id="BMHP01000003">
    <property type="protein sequence ID" value="GGD77447.1"/>
    <property type="molecule type" value="Genomic_DNA"/>
</dbReference>
<dbReference type="AlphaFoldDB" id="A0A916Z6D4"/>
<reference evidence="1" key="1">
    <citation type="journal article" date="2014" name="Int. J. Syst. Evol. Microbiol.">
        <title>Complete genome sequence of Corynebacterium casei LMG S-19264T (=DSM 44701T), isolated from a smear-ripened cheese.</title>
        <authorList>
            <consortium name="US DOE Joint Genome Institute (JGI-PGF)"/>
            <person name="Walter F."/>
            <person name="Albersmeier A."/>
            <person name="Kalinowski J."/>
            <person name="Ruckert C."/>
        </authorList>
    </citation>
    <scope>NUCLEOTIDE SEQUENCE</scope>
    <source>
        <strain evidence="1">CGMCC 1.15178</strain>
    </source>
</reference>
<comment type="caution">
    <text evidence="1">The sequence shown here is derived from an EMBL/GenBank/DDBJ whole genome shotgun (WGS) entry which is preliminary data.</text>
</comment>
<dbReference type="RefSeq" id="WP_188994105.1">
    <property type="nucleotide sequence ID" value="NZ_BMHP01000003.1"/>
</dbReference>
<reference evidence="1" key="2">
    <citation type="submission" date="2020-09" db="EMBL/GenBank/DDBJ databases">
        <authorList>
            <person name="Sun Q."/>
            <person name="Zhou Y."/>
        </authorList>
    </citation>
    <scope>NUCLEOTIDE SEQUENCE</scope>
    <source>
        <strain evidence="1">CGMCC 1.15178</strain>
    </source>
</reference>
<dbReference type="Proteomes" id="UP000612456">
    <property type="component" value="Unassembled WGS sequence"/>
</dbReference>
<name>A0A916Z6D4_9BACL</name>
<gene>
    <name evidence="1" type="ORF">GCM10010911_39330</name>
</gene>
<accession>A0A916Z6D4</accession>
<organism evidence="1 2">
    <name type="scientific">Paenibacillus nasutitermitis</name>
    <dbReference type="NCBI Taxonomy" id="1652958"/>
    <lineage>
        <taxon>Bacteria</taxon>
        <taxon>Bacillati</taxon>
        <taxon>Bacillota</taxon>
        <taxon>Bacilli</taxon>
        <taxon>Bacillales</taxon>
        <taxon>Paenibacillaceae</taxon>
        <taxon>Paenibacillus</taxon>
    </lineage>
</organism>
<evidence type="ECO:0008006" key="3">
    <source>
        <dbReference type="Google" id="ProtNLM"/>
    </source>
</evidence>
<sequence length="97" mass="10994">MAKYRKITAILLGIIIVMIIGEQFSPVQRATARATASVYVALKYNSMDLAYQGVEYSPQFGDYFISYRSKEGKQLAFAVKSRRMPFIVSFDPLKQEA</sequence>
<evidence type="ECO:0000313" key="1">
    <source>
        <dbReference type="EMBL" id="GGD77447.1"/>
    </source>
</evidence>
<protein>
    <recommendedName>
        <fullName evidence="3">DUF3139 domain-containing protein</fullName>
    </recommendedName>
</protein>